<dbReference type="PANTHER" id="PTHR43788">
    <property type="entry name" value="DNA2/NAM7 HELICASE FAMILY MEMBER"/>
    <property type="match status" value="1"/>
</dbReference>
<dbReference type="InterPro" id="IPR027785">
    <property type="entry name" value="UvrD-like_helicase_C"/>
</dbReference>
<comment type="caution">
    <text evidence="5">The sequence shown here is derived from an EMBL/GenBank/DDBJ whole genome shotgun (WGS) entry which is preliminary data.</text>
</comment>
<dbReference type="SUPFAM" id="SSF52540">
    <property type="entry name" value="P-loop containing nucleoside triphosphate hydrolases"/>
    <property type="match status" value="2"/>
</dbReference>
<feature type="binding site" evidence="3">
    <location>
        <begin position="343"/>
        <end position="347"/>
    </location>
    <ligand>
        <name>ATP</name>
        <dbReference type="ChEBI" id="CHEBI:30616"/>
    </ligand>
</feature>
<dbReference type="GO" id="GO:0003677">
    <property type="term" value="F:DNA binding"/>
    <property type="evidence" value="ECO:0007669"/>
    <property type="project" value="UniProtKB-UniRule"/>
</dbReference>
<keyword evidence="2 3" id="KW-0067">ATP-binding</keyword>
<gene>
    <name evidence="3" type="primary">recD2</name>
    <name evidence="5" type="ORF">HMPREF9220_0983</name>
</gene>
<proteinExistence type="inferred from homology"/>
<dbReference type="CDD" id="cd18809">
    <property type="entry name" value="SF1_C_RecD"/>
    <property type="match status" value="1"/>
</dbReference>
<evidence type="ECO:0000256" key="2">
    <source>
        <dbReference type="ARBA" id="ARBA00022840"/>
    </source>
</evidence>
<organism evidence="5 6">
    <name type="scientific">Dialister micraerophilus UPII 345-E</name>
    <dbReference type="NCBI Taxonomy" id="910314"/>
    <lineage>
        <taxon>Bacteria</taxon>
        <taxon>Bacillati</taxon>
        <taxon>Bacillota</taxon>
        <taxon>Negativicutes</taxon>
        <taxon>Veillonellales</taxon>
        <taxon>Veillonellaceae</taxon>
        <taxon>Dialister</taxon>
    </lineage>
</organism>
<dbReference type="AlphaFoldDB" id="E4L8R3"/>
<feature type="domain" description="AAA+ ATPase" evidence="4">
    <location>
        <begin position="332"/>
        <end position="471"/>
    </location>
</feature>
<comment type="function">
    <text evidence="3">DNA-dependent ATPase and ATP-dependent 5'-3' DNA helicase. Has no activity on blunt DNA or DNA with 3'-overhangs, requires at least 10 bases of 5'-ssDNA for helicase activity.</text>
</comment>
<dbReference type="EMBL" id="AENT01000016">
    <property type="protein sequence ID" value="EFR42761.1"/>
    <property type="molecule type" value="Genomic_DNA"/>
</dbReference>
<dbReference type="InterPro" id="IPR006345">
    <property type="entry name" value="RecD2"/>
</dbReference>
<dbReference type="InterPro" id="IPR003593">
    <property type="entry name" value="AAA+_ATPase"/>
</dbReference>
<comment type="catalytic activity">
    <reaction evidence="3">
        <text>ATP + H2O = ADP + phosphate + H(+)</text>
        <dbReference type="Rhea" id="RHEA:13065"/>
        <dbReference type="ChEBI" id="CHEBI:15377"/>
        <dbReference type="ChEBI" id="CHEBI:15378"/>
        <dbReference type="ChEBI" id="CHEBI:30616"/>
        <dbReference type="ChEBI" id="CHEBI:43474"/>
        <dbReference type="ChEBI" id="CHEBI:456216"/>
        <dbReference type="EC" id="5.6.2.3"/>
    </reaction>
</comment>
<keyword evidence="3" id="KW-0413">Isomerase</keyword>
<dbReference type="NCBIfam" id="TIGR01448">
    <property type="entry name" value="recD_rel"/>
    <property type="match status" value="1"/>
</dbReference>
<evidence type="ECO:0000256" key="3">
    <source>
        <dbReference type="HAMAP-Rule" id="MF_01488"/>
    </source>
</evidence>
<dbReference type="GO" id="GO:0043139">
    <property type="term" value="F:5'-3' DNA helicase activity"/>
    <property type="evidence" value="ECO:0007669"/>
    <property type="project" value="UniProtKB-UniRule"/>
</dbReference>
<dbReference type="Pfam" id="PF14520">
    <property type="entry name" value="HHH_5"/>
    <property type="match status" value="1"/>
</dbReference>
<dbReference type="InterPro" id="IPR027417">
    <property type="entry name" value="P-loop_NTPase"/>
</dbReference>
<protein>
    <recommendedName>
        <fullName evidence="3">ATP-dependent RecD2 DNA helicase</fullName>
        <ecNumber evidence="3">5.6.2.3</ecNumber>
    </recommendedName>
    <alternativeName>
        <fullName evidence="3">DNA 5'-3' helicase subunit RecD2</fullName>
    </alternativeName>
</protein>
<evidence type="ECO:0000256" key="1">
    <source>
        <dbReference type="ARBA" id="ARBA00022741"/>
    </source>
</evidence>
<dbReference type="GO" id="GO:0009338">
    <property type="term" value="C:exodeoxyribonuclease V complex"/>
    <property type="evidence" value="ECO:0007669"/>
    <property type="project" value="TreeGrafter"/>
</dbReference>
<dbReference type="InterPro" id="IPR029493">
    <property type="entry name" value="RecD2-like_HHH"/>
</dbReference>
<dbReference type="OrthoDB" id="9803432at2"/>
<dbReference type="GO" id="GO:0016887">
    <property type="term" value="F:ATP hydrolysis activity"/>
    <property type="evidence" value="ECO:0007669"/>
    <property type="project" value="RHEA"/>
</dbReference>
<dbReference type="Pfam" id="PF14490">
    <property type="entry name" value="HHH_RecD2"/>
    <property type="match status" value="1"/>
</dbReference>
<dbReference type="GO" id="GO:0006310">
    <property type="term" value="P:DNA recombination"/>
    <property type="evidence" value="ECO:0007669"/>
    <property type="project" value="InterPro"/>
</dbReference>
<accession>E4L8R3</accession>
<dbReference type="Gene3D" id="1.10.150.20">
    <property type="entry name" value="5' to 3' exonuclease, C-terminal subdomain"/>
    <property type="match status" value="1"/>
</dbReference>
<dbReference type="InterPro" id="IPR010994">
    <property type="entry name" value="RuvA_2-like"/>
</dbReference>
<dbReference type="InterPro" id="IPR050534">
    <property type="entry name" value="Coronavir_polyprotein_1ab"/>
</dbReference>
<dbReference type="Pfam" id="PF13538">
    <property type="entry name" value="UvrD_C_2"/>
    <property type="match status" value="1"/>
</dbReference>
<dbReference type="HAMAP" id="MF_01488">
    <property type="entry name" value="RecD2"/>
    <property type="match status" value="1"/>
</dbReference>
<sequence>MDDYIKGIVKVVIFSSNDETFSVFKIENDINNDVITVAGKTGKPYIGEHVKIRGCWNRHPRFGMQFKAESLERIKPEKSEEIYNFLSSGLIKGIGPTVARRIVNHFGKKTLEIFNDNIDMLLTIHGIGNKTLEKIRNSYEEVKSLQEIIIYLQSIGISHKIATQMHKVYGDNVIEVIEHDPYRMIHEITGLSFEKIDKIALEKGFEKNGEERIINGLFEILFRAGIQGHTCLPESVAYSETSCLLGIDVNTVKNRIESSIESGEIPSITFNGEKYLYNIRLYESETETVHHVKELLKLPKLNNLTLSIEQFEKENKINLDLLQKQAIKELSNSGFLIVTGGPGTGKTTLIRAFIKAAEQEGLRIKLMAPTGRAAKRMSILSGKNAETIHKALEAELRDNNRIFFNKNEMNTLNSDLVIIDEASMVDISMFYHLLCALKPSCRLILVGDVEQLPPVGPGMPLKDLIMWGKVPVIKLEHVFRQKEGSGIIKNANLIKKGKLCIDNKDEDFEIVFVNNENEAFNKISEYCKKLNYINSDNLLTMQVLSPVYKGICGVDSLNKLIRQSIVETFNSDKKIFKVGDKVMQSKNNYEKDVYNGDIGTVWAISENKIFVKFFEKEIVYDSDEISQLKLAYAITVHKSQGSEYNTVIMILLPSQYNMLQRNLLYTGITRATNKTILITTKFAMKKAIETYKSNKRYSLFLPLCKGDVEL</sequence>
<dbReference type="InterPro" id="IPR055446">
    <property type="entry name" value="RecD2_N_OB"/>
</dbReference>
<dbReference type="RefSeq" id="WP_007554521.1">
    <property type="nucleotide sequence ID" value="NZ_AENT01000016.1"/>
</dbReference>
<name>E4L8R3_9FIRM</name>
<dbReference type="Pfam" id="PF18335">
    <property type="entry name" value="SH3_13"/>
    <property type="match status" value="1"/>
</dbReference>
<evidence type="ECO:0000313" key="5">
    <source>
        <dbReference type="EMBL" id="EFR42761.1"/>
    </source>
</evidence>
<dbReference type="Gene3D" id="1.10.10.2220">
    <property type="match status" value="1"/>
</dbReference>
<dbReference type="Proteomes" id="UP000004594">
    <property type="component" value="Unassembled WGS sequence"/>
</dbReference>
<evidence type="ECO:0000313" key="6">
    <source>
        <dbReference type="Proteomes" id="UP000004594"/>
    </source>
</evidence>
<dbReference type="Gene3D" id="3.40.50.300">
    <property type="entry name" value="P-loop containing nucleotide triphosphate hydrolases"/>
    <property type="match status" value="2"/>
</dbReference>
<keyword evidence="3 5" id="KW-0347">Helicase</keyword>
<dbReference type="GO" id="GO:0005524">
    <property type="term" value="F:ATP binding"/>
    <property type="evidence" value="ECO:0007669"/>
    <property type="project" value="UniProtKB-UniRule"/>
</dbReference>
<dbReference type="SUPFAM" id="SSF47781">
    <property type="entry name" value="RuvA domain 2-like"/>
    <property type="match status" value="1"/>
</dbReference>
<dbReference type="EC" id="5.6.2.3" evidence="3"/>
<dbReference type="Pfam" id="PF13245">
    <property type="entry name" value="AAA_19"/>
    <property type="match status" value="1"/>
</dbReference>
<reference evidence="5 6" key="1">
    <citation type="submission" date="2010-11" db="EMBL/GenBank/DDBJ databases">
        <authorList>
            <person name="Durkin A.S."/>
            <person name="Madupu R."/>
            <person name="Torralba M."/>
            <person name="Gillis M."/>
            <person name="Methe B."/>
            <person name="Sutton G."/>
            <person name="Nelson K.E."/>
        </authorList>
    </citation>
    <scope>NUCLEOTIDE SEQUENCE [LARGE SCALE GENOMIC DNA]</scope>
    <source>
        <strain evidence="5 6">UPII 345-E</strain>
    </source>
</reference>
<dbReference type="PANTHER" id="PTHR43788:SF6">
    <property type="entry name" value="DNA HELICASE B"/>
    <property type="match status" value="1"/>
</dbReference>
<dbReference type="InterPro" id="IPR041451">
    <property type="entry name" value="RecD2_SH13"/>
</dbReference>
<dbReference type="CDD" id="cd17933">
    <property type="entry name" value="DEXSc_RecD-like"/>
    <property type="match status" value="1"/>
</dbReference>
<keyword evidence="3" id="KW-0238">DNA-binding</keyword>
<keyword evidence="3" id="KW-0378">Hydrolase</keyword>
<dbReference type="eggNOG" id="COG0507">
    <property type="taxonomic scope" value="Bacteria"/>
</dbReference>
<evidence type="ECO:0000259" key="4">
    <source>
        <dbReference type="SMART" id="SM00382"/>
    </source>
</evidence>
<comment type="similarity">
    <text evidence="3">Belongs to the RecD family. RecD2 subfamily.</text>
</comment>
<dbReference type="Gene3D" id="2.30.30.940">
    <property type="match status" value="1"/>
</dbReference>
<keyword evidence="1 3" id="KW-0547">Nucleotide-binding</keyword>
<dbReference type="GO" id="GO:0017116">
    <property type="term" value="F:single-stranded DNA helicase activity"/>
    <property type="evidence" value="ECO:0007669"/>
    <property type="project" value="TreeGrafter"/>
</dbReference>
<dbReference type="SMART" id="SM00382">
    <property type="entry name" value="AAA"/>
    <property type="match status" value="1"/>
</dbReference>
<dbReference type="Pfam" id="PF23139">
    <property type="entry name" value="OB_YrrC"/>
    <property type="match status" value="1"/>
</dbReference>